<gene>
    <name evidence="2" type="ORF">SHI21_05635</name>
</gene>
<evidence type="ECO:0000313" key="2">
    <source>
        <dbReference type="EMBL" id="MEA9355668.1"/>
    </source>
</evidence>
<protein>
    <submittedName>
        <fullName evidence="2">Chemotaxis protein CheW</fullName>
    </submittedName>
</protein>
<evidence type="ECO:0000313" key="3">
    <source>
        <dbReference type="Proteomes" id="UP001302274"/>
    </source>
</evidence>
<dbReference type="Gene3D" id="2.40.50.180">
    <property type="entry name" value="CheA-289, Domain 4"/>
    <property type="match status" value="1"/>
</dbReference>
<feature type="domain" description="CheW-like" evidence="1">
    <location>
        <begin position="1"/>
        <end position="102"/>
    </location>
</feature>
<organism evidence="2 3">
    <name type="scientific">Bacteriovorax antarcticus</name>
    <dbReference type="NCBI Taxonomy" id="3088717"/>
    <lineage>
        <taxon>Bacteria</taxon>
        <taxon>Pseudomonadati</taxon>
        <taxon>Bdellovibrionota</taxon>
        <taxon>Bacteriovoracia</taxon>
        <taxon>Bacteriovoracales</taxon>
        <taxon>Bacteriovoracaceae</taxon>
        <taxon>Bacteriovorax</taxon>
    </lineage>
</organism>
<dbReference type="Gene3D" id="2.30.30.40">
    <property type="entry name" value="SH3 Domains"/>
    <property type="match status" value="1"/>
</dbReference>
<proteinExistence type="predicted"/>
<dbReference type="InterPro" id="IPR002545">
    <property type="entry name" value="CheW-lke_dom"/>
</dbReference>
<dbReference type="Pfam" id="PF01584">
    <property type="entry name" value="CheW"/>
    <property type="match status" value="1"/>
</dbReference>
<dbReference type="SUPFAM" id="SSF50341">
    <property type="entry name" value="CheW-like"/>
    <property type="match status" value="1"/>
</dbReference>
<dbReference type="EMBL" id="JAYGJQ010000001">
    <property type="protein sequence ID" value="MEA9355668.1"/>
    <property type="molecule type" value="Genomic_DNA"/>
</dbReference>
<dbReference type="PROSITE" id="PS50851">
    <property type="entry name" value="CHEW"/>
    <property type="match status" value="1"/>
</dbReference>
<accession>A0ABU5VRJ8</accession>
<sequence>MTIIDTRNLYQMTGAGTTERTSDTKVLIFEKEGERFGLVVDALESILTIDQDKKFKVPTLVTQKVQSQFQNDIKEIISVAVGEKESALIILNIESVSERIRSAKAA</sequence>
<reference evidence="2 3" key="1">
    <citation type="submission" date="2023-11" db="EMBL/GenBank/DDBJ databases">
        <title>A Novel Polar Bacteriovorax (B. antarcticus) Isolated from the Biocrust in Antarctica.</title>
        <authorList>
            <person name="Mun W."/>
            <person name="Choi S.Y."/>
            <person name="Mitchell R.J."/>
        </authorList>
    </citation>
    <scope>NUCLEOTIDE SEQUENCE [LARGE SCALE GENOMIC DNA]</scope>
    <source>
        <strain evidence="2 3">PP10</strain>
    </source>
</reference>
<evidence type="ECO:0000259" key="1">
    <source>
        <dbReference type="PROSITE" id="PS50851"/>
    </source>
</evidence>
<dbReference type="InterPro" id="IPR036061">
    <property type="entry name" value="CheW-like_dom_sf"/>
</dbReference>
<comment type="caution">
    <text evidence="2">The sequence shown here is derived from an EMBL/GenBank/DDBJ whole genome shotgun (WGS) entry which is preliminary data.</text>
</comment>
<dbReference type="RefSeq" id="WP_323575290.1">
    <property type="nucleotide sequence ID" value="NZ_JAYGJQ010000001.1"/>
</dbReference>
<keyword evidence="3" id="KW-1185">Reference proteome</keyword>
<dbReference type="Proteomes" id="UP001302274">
    <property type="component" value="Unassembled WGS sequence"/>
</dbReference>
<name>A0ABU5VRJ8_9BACT</name>